<reference evidence="9 10" key="1">
    <citation type="journal article" date="2013" name="BMC Genomics">
        <title>Genomes of "Spiribacter", a streamlined, successful halophilic bacterium.</title>
        <authorList>
            <person name="Lopez-Perez M."/>
            <person name="Ghai R."/>
            <person name="Leon M.J."/>
            <person name="Rodriguez-Olmos A."/>
            <person name="Copa-Patino J.L."/>
            <person name="Soliveri J."/>
            <person name="Sanchez-Porro C."/>
            <person name="Ventosa A."/>
            <person name="Rodriguez-Valera F."/>
        </authorList>
    </citation>
    <scope>NUCLEOTIDE SEQUENCE [LARGE SCALE GENOMIC DNA]</scope>
    <source>
        <strain evidence="9 10">UAH-SP71</strain>
    </source>
</reference>
<evidence type="ECO:0000313" key="10">
    <source>
        <dbReference type="Proteomes" id="UP000017640"/>
    </source>
</evidence>
<feature type="transmembrane region" description="Helical" evidence="8">
    <location>
        <begin position="262"/>
        <end position="279"/>
    </location>
</feature>
<evidence type="ECO:0000256" key="2">
    <source>
        <dbReference type="ARBA" id="ARBA00010100"/>
    </source>
</evidence>
<evidence type="ECO:0000256" key="4">
    <source>
        <dbReference type="ARBA" id="ARBA00022475"/>
    </source>
</evidence>
<feature type="transmembrane region" description="Helical" evidence="8">
    <location>
        <begin position="103"/>
        <end position="123"/>
    </location>
</feature>
<comment type="function">
    <text evidence="8">Uptake of L-lactate across the membrane. Can also transport D-lactate and glycolate.</text>
</comment>
<dbReference type="Pfam" id="PF02652">
    <property type="entry name" value="Lactate_perm"/>
    <property type="match status" value="1"/>
</dbReference>
<protein>
    <recommendedName>
        <fullName evidence="8">L-lactate permease</fullName>
    </recommendedName>
</protein>
<feature type="transmembrane region" description="Helical" evidence="8">
    <location>
        <begin position="323"/>
        <end position="342"/>
    </location>
</feature>
<dbReference type="Pfam" id="PF03631">
    <property type="entry name" value="Virul_fac_BrkB"/>
    <property type="match status" value="1"/>
</dbReference>
<feature type="transmembrane region" description="Helical" evidence="8">
    <location>
        <begin position="61"/>
        <end position="82"/>
    </location>
</feature>
<dbReference type="Proteomes" id="UP000017640">
    <property type="component" value="Chromosome"/>
</dbReference>
<keyword evidence="8" id="KW-0997">Cell inner membrane</keyword>
<feature type="transmembrane region" description="Helical" evidence="8">
    <location>
        <begin position="704"/>
        <end position="723"/>
    </location>
</feature>
<dbReference type="eggNOG" id="COG1295">
    <property type="taxonomic scope" value="Bacteria"/>
</dbReference>
<dbReference type="RefSeq" id="WP_023366978.1">
    <property type="nucleotide sequence ID" value="NC_022664.1"/>
</dbReference>
<dbReference type="NCBIfam" id="TIGR00765">
    <property type="entry name" value="yihY_not_rbn"/>
    <property type="match status" value="1"/>
</dbReference>
<keyword evidence="6 8" id="KW-1133">Transmembrane helix</keyword>
<feature type="transmembrane region" description="Helical" evidence="8">
    <location>
        <begin position="857"/>
        <end position="884"/>
    </location>
</feature>
<dbReference type="PANTHER" id="PTHR30003">
    <property type="entry name" value="L-LACTATE PERMEASE"/>
    <property type="match status" value="1"/>
</dbReference>
<comment type="similarity">
    <text evidence="2 8">Belongs to the lactate permease family.</text>
</comment>
<gene>
    <name evidence="9" type="ORF">SPICUR_05775</name>
</gene>
<proteinExistence type="inferred from homology"/>
<evidence type="ECO:0000256" key="6">
    <source>
        <dbReference type="ARBA" id="ARBA00022989"/>
    </source>
</evidence>
<organism evidence="9 10">
    <name type="scientific">Spiribacter curvatus</name>
    <dbReference type="NCBI Taxonomy" id="1335757"/>
    <lineage>
        <taxon>Bacteria</taxon>
        <taxon>Pseudomonadati</taxon>
        <taxon>Pseudomonadota</taxon>
        <taxon>Gammaproteobacteria</taxon>
        <taxon>Chromatiales</taxon>
        <taxon>Ectothiorhodospiraceae</taxon>
        <taxon>Spiribacter</taxon>
    </lineage>
</organism>
<dbReference type="PATRIC" id="fig|1335757.3.peg.1130"/>
<comment type="caution">
    <text evidence="8">Lacks conserved residue(s) required for the propagation of feature annotation.</text>
</comment>
<feature type="transmembrane region" description="Helical" evidence="8">
    <location>
        <begin position="158"/>
        <end position="177"/>
    </location>
</feature>
<feature type="transmembrane region" description="Helical" evidence="8">
    <location>
        <begin position="753"/>
        <end position="779"/>
    </location>
</feature>
<dbReference type="eggNOG" id="COG1620">
    <property type="taxonomic scope" value="Bacteria"/>
</dbReference>
<dbReference type="EMBL" id="CP005990">
    <property type="protein sequence ID" value="AGY92128.1"/>
    <property type="molecule type" value="Genomic_DNA"/>
</dbReference>
<sequence length="900" mass="95658">MNLGLIVLMALLPLVTVAVFLVMLRWPAKHAMPLAYGVAVVVALGFWGTDLNIVAGASVNGVVTALNILFIVFGAILLLYTLRESGAISVIQKGFEDISPDRRVQAIIVAWLFGALIEGASGFGTPAAIAAPLLVALGFPAMAAVVSAMIIQSTPVSFGAIGTPIIVGVNAGLSGQSVTDRMVEAAGTPYAQYLDQIGMQVAMLHALVGVFIPLIMVGMLTRFFGEKRSFIEGLRAWRFALFAGVVFVVPYYAVAALLGPEFPALFGGLIGLAIVIPAARRGWFLPRDTFDFEAREHWQPEWISTLQEAAQPARDESQPLSQLQAWMPYIIVAVLLVLTRVIPPVTDALRADAVTLSIPNVFGSGITAASQPLYLPGFILLVTSLITYFLHQMWDHGSYLRAWKTAGRTIVSAGSALIFAVPMVQVFINSAPDGHDTVTAIQTALDNGIALGTLDRVASMPEMLAQGVAALTGQLWPLFAPTVGGLGAFLAGSNTISNMMFSFFQISTAEQIGLGSFGASMVVSLQAVGGAGGNMVTVHNVVAASATVGLLGREGDVIRKTLIPMAYYMIAAGLLGMAIITGGTNLWYAGWLGFLGVALVFMRADMPGLTGVPTLIVNTIRVVVEAGRLWQIHNALGSAGALAFYTLFSLAPILIFVIAGIGVVLGPEAAESRIVARLQTFIGPEAAQAARQIVANTRIERAGWIPTVAGLVAMTVGATAVFAQLKRSLNAIWDVTHQPPRHGRMLELIRNRLLSLLIVGLFGLSLLVSLISTVVLRAIGRFASDWLPFNAVLLSQLETTTTLLVMTVLFAAIFRILPDVRLRWSDVLPGGFLTAVLFMPGRQLMASYLTLMAPGSAYGAAGSLVVLLLWIYGSALIVLFGAALTRAIHTQAWRSDHWPE</sequence>
<dbReference type="KEGG" id="spiu:SPICUR_05775"/>
<feature type="transmembrane region" description="Helical" evidence="8">
    <location>
        <begin position="562"/>
        <end position="580"/>
    </location>
</feature>
<feature type="transmembrane region" description="Helical" evidence="8">
    <location>
        <begin position="410"/>
        <end position="428"/>
    </location>
</feature>
<feature type="transmembrane region" description="Helical" evidence="8">
    <location>
        <begin position="830"/>
        <end position="851"/>
    </location>
</feature>
<evidence type="ECO:0000256" key="3">
    <source>
        <dbReference type="ARBA" id="ARBA00022448"/>
    </source>
</evidence>
<feature type="transmembrane region" description="Helical" evidence="8">
    <location>
        <begin position="197"/>
        <end position="224"/>
    </location>
</feature>
<feature type="transmembrane region" description="Helical" evidence="8">
    <location>
        <begin position="799"/>
        <end position="818"/>
    </location>
</feature>
<keyword evidence="10" id="KW-1185">Reference proteome</keyword>
<comment type="subcellular location">
    <subcellularLocation>
        <location evidence="8">Cell inner membrane</location>
        <topology evidence="8">Multi-pass membrane protein</topology>
    </subcellularLocation>
    <subcellularLocation>
        <location evidence="1">Cell membrane</location>
        <topology evidence="1">Multi-pass membrane protein</topology>
    </subcellularLocation>
</comment>
<keyword evidence="3 8" id="KW-0813">Transport</keyword>
<dbReference type="STRING" id="1335757.SPICUR_05775"/>
<keyword evidence="4" id="KW-1003">Cell membrane</keyword>
<feature type="transmembrane region" description="Helical" evidence="8">
    <location>
        <begin position="642"/>
        <end position="665"/>
    </location>
</feature>
<keyword evidence="5 8" id="KW-0812">Transmembrane</keyword>
<keyword evidence="7 8" id="KW-0472">Membrane</keyword>
<evidence type="ECO:0000313" key="9">
    <source>
        <dbReference type="EMBL" id="AGY92128.1"/>
    </source>
</evidence>
<feature type="transmembrane region" description="Helical" evidence="8">
    <location>
        <begin position="236"/>
        <end position="256"/>
    </location>
</feature>
<feature type="transmembrane region" description="Helical" evidence="8">
    <location>
        <begin position="31"/>
        <end position="49"/>
    </location>
</feature>
<accession>U5T715</accession>
<dbReference type="HOGENOM" id="CLU_321819_0_0_6"/>
<evidence type="ECO:0000256" key="1">
    <source>
        <dbReference type="ARBA" id="ARBA00004651"/>
    </source>
</evidence>
<feature type="transmembrane region" description="Helical" evidence="8">
    <location>
        <begin position="468"/>
        <end position="491"/>
    </location>
</feature>
<dbReference type="GO" id="GO:0015295">
    <property type="term" value="F:solute:proton symporter activity"/>
    <property type="evidence" value="ECO:0007669"/>
    <property type="project" value="TreeGrafter"/>
</dbReference>
<feature type="transmembrane region" description="Helical" evidence="8">
    <location>
        <begin position="6"/>
        <end position="24"/>
    </location>
</feature>
<name>U5T715_9GAMM</name>
<dbReference type="OrthoDB" id="9761056at2"/>
<evidence type="ECO:0000256" key="8">
    <source>
        <dbReference type="RuleBase" id="RU365092"/>
    </source>
</evidence>
<dbReference type="InterPro" id="IPR003804">
    <property type="entry name" value="Lactate_perm"/>
</dbReference>
<feature type="transmembrane region" description="Helical" evidence="8">
    <location>
        <begin position="373"/>
        <end position="390"/>
    </location>
</feature>
<dbReference type="GO" id="GO:0005886">
    <property type="term" value="C:plasma membrane"/>
    <property type="evidence" value="ECO:0007669"/>
    <property type="project" value="UniProtKB-SubCell"/>
</dbReference>
<evidence type="ECO:0000256" key="5">
    <source>
        <dbReference type="ARBA" id="ARBA00022692"/>
    </source>
</evidence>
<dbReference type="InterPro" id="IPR017039">
    <property type="entry name" value="Virul_fac_BrkB"/>
</dbReference>
<evidence type="ECO:0000256" key="7">
    <source>
        <dbReference type="ARBA" id="ARBA00023136"/>
    </source>
</evidence>
<feature type="transmembrane region" description="Helical" evidence="8">
    <location>
        <begin position="129"/>
        <end position="151"/>
    </location>
</feature>
<dbReference type="PANTHER" id="PTHR30003:SF0">
    <property type="entry name" value="GLYCOLATE PERMEASE GLCA-RELATED"/>
    <property type="match status" value="1"/>
</dbReference>
<dbReference type="AlphaFoldDB" id="U5T715"/>
<dbReference type="GO" id="GO:0015129">
    <property type="term" value="F:lactate transmembrane transporter activity"/>
    <property type="evidence" value="ECO:0007669"/>
    <property type="project" value="UniProtKB-UniRule"/>
</dbReference>